<keyword evidence="1" id="KW-0812">Transmembrane</keyword>
<dbReference type="Pfam" id="PF20587">
    <property type="entry name" value="DUF6789"/>
    <property type="match status" value="1"/>
</dbReference>
<protein>
    <recommendedName>
        <fullName evidence="4">Transmembrane protein</fullName>
    </recommendedName>
</protein>
<feature type="transmembrane region" description="Helical" evidence="1">
    <location>
        <begin position="5"/>
        <end position="24"/>
    </location>
</feature>
<feature type="transmembrane region" description="Helical" evidence="1">
    <location>
        <begin position="50"/>
        <end position="72"/>
    </location>
</feature>
<dbReference type="PATRIC" id="fig|454.4.peg.795"/>
<feature type="transmembrane region" description="Helical" evidence="1">
    <location>
        <begin position="84"/>
        <end position="107"/>
    </location>
</feature>
<name>A0A0W0WDP2_9GAMM</name>
<reference evidence="2 3" key="1">
    <citation type="submission" date="2015-11" db="EMBL/GenBank/DDBJ databases">
        <title>Genomic analysis of 38 Legionella species identifies large and diverse effector repertoires.</title>
        <authorList>
            <person name="Burstein D."/>
            <person name="Amaro F."/>
            <person name="Zusman T."/>
            <person name="Lifshitz Z."/>
            <person name="Cohen O."/>
            <person name="Gilbert J.A."/>
            <person name="Pupko T."/>
            <person name="Shuman H.A."/>
            <person name="Segal G."/>
        </authorList>
    </citation>
    <scope>NUCLEOTIDE SEQUENCE [LARGE SCALE GENOMIC DNA]</scope>
    <source>
        <strain evidence="2 3">Bercovier 4</strain>
    </source>
</reference>
<keyword evidence="1" id="KW-0472">Membrane</keyword>
<evidence type="ECO:0000313" key="2">
    <source>
        <dbReference type="EMBL" id="KTD30477.1"/>
    </source>
</evidence>
<evidence type="ECO:0008006" key="4">
    <source>
        <dbReference type="Google" id="ProtNLM"/>
    </source>
</evidence>
<proteinExistence type="predicted"/>
<accession>A0A0W0WDP2</accession>
<keyword evidence="3" id="KW-1185">Reference proteome</keyword>
<comment type="caution">
    <text evidence="2">The sequence shown here is derived from an EMBL/GenBank/DDBJ whole genome shotgun (WGS) entry which is preliminary data.</text>
</comment>
<dbReference type="Proteomes" id="UP000054761">
    <property type="component" value="Unassembled WGS sequence"/>
</dbReference>
<dbReference type="OrthoDB" id="9814048at2"/>
<gene>
    <name evidence="2" type="ORF">Lisr_0739</name>
</gene>
<feature type="transmembrane region" description="Helical" evidence="1">
    <location>
        <begin position="113"/>
        <end position="137"/>
    </location>
</feature>
<dbReference type="InterPro" id="IPR046739">
    <property type="entry name" value="DUF6789"/>
</dbReference>
<dbReference type="EMBL" id="LNYH01000032">
    <property type="protein sequence ID" value="KTD30477.1"/>
    <property type="molecule type" value="Genomic_DNA"/>
</dbReference>
<evidence type="ECO:0000256" key="1">
    <source>
        <dbReference type="SAM" id="Phobius"/>
    </source>
</evidence>
<organism evidence="2 3">
    <name type="scientific">Legionella israelensis</name>
    <dbReference type="NCBI Taxonomy" id="454"/>
    <lineage>
        <taxon>Bacteria</taxon>
        <taxon>Pseudomonadati</taxon>
        <taxon>Pseudomonadota</taxon>
        <taxon>Gammaproteobacteria</taxon>
        <taxon>Legionellales</taxon>
        <taxon>Legionellaceae</taxon>
        <taxon>Legionella</taxon>
    </lineage>
</organism>
<dbReference type="AlphaFoldDB" id="A0A0W0WDP2"/>
<keyword evidence="1" id="KW-1133">Transmembrane helix</keyword>
<sequence length="146" mass="16405">MNKYLAGFIAGFVATVVLSVLMMLKEQMGLMPQFNVIQDFNQFFGTENVLVGWILHFGVGTFIWGGIFVILVPALKGSYWLRGIYFGIIAWFLMMIGYMPVMAHGFFGMNLGLQVIIATLVLHIIYGFVLGLTYGAFPKKIEVTKY</sequence>
<evidence type="ECO:0000313" key="3">
    <source>
        <dbReference type="Proteomes" id="UP000054761"/>
    </source>
</evidence>
<dbReference type="RefSeq" id="WP_058501117.1">
    <property type="nucleotide sequence ID" value="NZ_CAAAJA010000035.1"/>
</dbReference>